<organism evidence="10 11">
    <name type="scientific">Heligmosomoides polygyrus</name>
    <name type="common">Parasitic roundworm</name>
    <dbReference type="NCBI Taxonomy" id="6339"/>
    <lineage>
        <taxon>Eukaryota</taxon>
        <taxon>Metazoa</taxon>
        <taxon>Ecdysozoa</taxon>
        <taxon>Nematoda</taxon>
        <taxon>Chromadorea</taxon>
        <taxon>Rhabditida</taxon>
        <taxon>Rhabditina</taxon>
        <taxon>Rhabditomorpha</taxon>
        <taxon>Strongyloidea</taxon>
        <taxon>Heligmosomidae</taxon>
        <taxon>Heligmosomoides</taxon>
    </lineage>
</organism>
<evidence type="ECO:0000256" key="2">
    <source>
        <dbReference type="ARBA" id="ARBA00022448"/>
    </source>
</evidence>
<dbReference type="WBParaSite" id="HPBE_0000060101-mRNA-1">
    <property type="protein sequence ID" value="HPBE_0000060101-mRNA-1"/>
    <property type="gene ID" value="HPBE_0000060101"/>
</dbReference>
<keyword evidence="2" id="KW-0813">Transport</keyword>
<reference evidence="11" key="1">
    <citation type="submission" date="2019-09" db="UniProtKB">
        <authorList>
            <consortium name="WormBaseParasite"/>
        </authorList>
    </citation>
    <scope>IDENTIFICATION</scope>
</reference>
<keyword evidence="6 9" id="KW-0472">Membrane</keyword>
<proteinExistence type="predicted"/>
<keyword evidence="10" id="KW-1185">Reference proteome</keyword>
<dbReference type="PANTHER" id="PTHR11616">
    <property type="entry name" value="SODIUM/CHLORIDE DEPENDENT TRANSPORTER"/>
    <property type="match status" value="1"/>
</dbReference>
<feature type="transmembrane region" description="Helical" evidence="9">
    <location>
        <begin position="224"/>
        <end position="244"/>
    </location>
</feature>
<evidence type="ECO:0000256" key="7">
    <source>
        <dbReference type="PIRSR" id="PIRSR600175-1"/>
    </source>
</evidence>
<feature type="binding site" evidence="7">
    <location>
        <position position="281"/>
    </location>
    <ligand>
        <name>Na(+)</name>
        <dbReference type="ChEBI" id="CHEBI:29101"/>
        <label>1</label>
    </ligand>
</feature>
<dbReference type="GO" id="GO:0005332">
    <property type="term" value="F:gamma-aminobutyric acid:sodium:chloride symporter activity"/>
    <property type="evidence" value="ECO:0007669"/>
    <property type="project" value="TreeGrafter"/>
</dbReference>
<sequence length="403" mass="45031">LMEIVGFCQKNDIISEPTIVEKRGHWGSSLEFLLATIGLTVGLGNVWRFPALAYRNGGSAFLVPYFICAVLFGLPMLYLEMIIGQYTNCGPSMIFRHYMPALQGIGWSMVLISLTVSIYYTVIIAWSFIYLFSSLSGFVPLWGSCDNDWNDICRCLSSLKWTTFKVSTDCGKVSCLFSRNVVTKRSNGIDDIGAINWATFAALSVMWAFVALILVKGYEYMGKVAYLTSTLPYVIIVILFFRGITLDGATEGVYYYLGKPDFGRIFARETWSTALVQICFSLNVGYGGIIVLASYNNRTNNCYKVHFLFDSYMDIIAQCVSKATPFQDAWIVIWGVLIMSVFGGTAVFATLGYLSKQLHKGVDEVVSSGRLCICSDRKVFEAASRKTKGERELWARIHHIRGA</sequence>
<dbReference type="GO" id="GO:0043005">
    <property type="term" value="C:neuron projection"/>
    <property type="evidence" value="ECO:0007669"/>
    <property type="project" value="TreeGrafter"/>
</dbReference>
<evidence type="ECO:0000256" key="6">
    <source>
        <dbReference type="ARBA" id="ARBA00023136"/>
    </source>
</evidence>
<feature type="disulfide bond" evidence="8">
    <location>
        <begin position="145"/>
        <end position="155"/>
    </location>
</feature>
<evidence type="ECO:0000313" key="11">
    <source>
        <dbReference type="WBParaSite" id="HPBE_0000060101-mRNA-1"/>
    </source>
</evidence>
<evidence type="ECO:0000256" key="4">
    <source>
        <dbReference type="ARBA" id="ARBA00022847"/>
    </source>
</evidence>
<comment type="subcellular location">
    <subcellularLocation>
        <location evidence="1">Membrane</location>
        <topology evidence="1">Multi-pass membrane protein</topology>
    </subcellularLocation>
</comment>
<keyword evidence="4" id="KW-0769">Symport</keyword>
<evidence type="ECO:0000256" key="1">
    <source>
        <dbReference type="ARBA" id="ARBA00004141"/>
    </source>
</evidence>
<dbReference type="PROSITE" id="PS50267">
    <property type="entry name" value="NA_NEUROTRAN_SYMP_3"/>
    <property type="match status" value="1"/>
</dbReference>
<dbReference type="GO" id="GO:0046872">
    <property type="term" value="F:metal ion binding"/>
    <property type="evidence" value="ECO:0007669"/>
    <property type="project" value="UniProtKB-KW"/>
</dbReference>
<dbReference type="GO" id="GO:0005886">
    <property type="term" value="C:plasma membrane"/>
    <property type="evidence" value="ECO:0007669"/>
    <property type="project" value="TreeGrafter"/>
</dbReference>
<keyword evidence="3 9" id="KW-0812">Transmembrane</keyword>
<keyword evidence="8" id="KW-1015">Disulfide bond</keyword>
<dbReference type="AlphaFoldDB" id="A0A183F359"/>
<feature type="transmembrane region" description="Helical" evidence="9">
    <location>
        <begin position="62"/>
        <end position="83"/>
    </location>
</feature>
<dbReference type="SUPFAM" id="SSF161070">
    <property type="entry name" value="SNF-like"/>
    <property type="match status" value="1"/>
</dbReference>
<feature type="binding site" evidence="7">
    <location>
        <position position="41"/>
    </location>
    <ligand>
        <name>Na(+)</name>
        <dbReference type="ChEBI" id="CHEBI:29101"/>
        <label>1</label>
    </ligand>
</feature>
<keyword evidence="7" id="KW-0479">Metal-binding</keyword>
<feature type="transmembrane region" description="Helical" evidence="9">
    <location>
        <begin position="331"/>
        <end position="354"/>
    </location>
</feature>
<feature type="transmembrane region" description="Helical" evidence="9">
    <location>
        <begin position="194"/>
        <end position="215"/>
    </location>
</feature>
<feature type="binding site" evidence="7">
    <location>
        <position position="38"/>
    </location>
    <ligand>
        <name>Na(+)</name>
        <dbReference type="ChEBI" id="CHEBI:29101"/>
        <label>1</label>
    </ligand>
</feature>
<evidence type="ECO:0000256" key="5">
    <source>
        <dbReference type="ARBA" id="ARBA00022989"/>
    </source>
</evidence>
<name>A0A183F359_HELPZ</name>
<dbReference type="InterPro" id="IPR000175">
    <property type="entry name" value="Na/ntran_symport"/>
</dbReference>
<dbReference type="PANTHER" id="PTHR11616:SF326">
    <property type="entry name" value="SODIUM-DEPENDENT TRANSPORTER SNF-5"/>
    <property type="match status" value="1"/>
</dbReference>
<evidence type="ECO:0000256" key="3">
    <source>
        <dbReference type="ARBA" id="ARBA00022692"/>
    </source>
</evidence>
<dbReference type="PRINTS" id="PR00176">
    <property type="entry name" value="NANEUSMPORT"/>
</dbReference>
<evidence type="ECO:0000313" key="10">
    <source>
        <dbReference type="Proteomes" id="UP000050761"/>
    </source>
</evidence>
<accession>A0A183F359</accession>
<feature type="transmembrane region" description="Helical" evidence="9">
    <location>
        <begin position="32"/>
        <end position="50"/>
    </location>
</feature>
<dbReference type="Pfam" id="PF00209">
    <property type="entry name" value="SNF"/>
    <property type="match status" value="1"/>
</dbReference>
<feature type="transmembrane region" description="Helical" evidence="9">
    <location>
        <begin position="104"/>
        <end position="132"/>
    </location>
</feature>
<feature type="binding site" evidence="7">
    <location>
        <position position="45"/>
    </location>
    <ligand>
        <name>Na(+)</name>
        <dbReference type="ChEBI" id="CHEBI:29101"/>
        <label>1</label>
    </ligand>
</feature>
<evidence type="ECO:0000256" key="8">
    <source>
        <dbReference type="PIRSR" id="PIRSR600175-2"/>
    </source>
</evidence>
<dbReference type="Proteomes" id="UP000050761">
    <property type="component" value="Unassembled WGS sequence"/>
</dbReference>
<dbReference type="InterPro" id="IPR037272">
    <property type="entry name" value="SNS_sf"/>
</dbReference>
<dbReference type="NCBIfam" id="NF037979">
    <property type="entry name" value="Na_transp"/>
    <property type="match status" value="1"/>
</dbReference>
<keyword evidence="7" id="KW-0915">Sodium</keyword>
<keyword evidence="5 9" id="KW-1133">Transmembrane helix</keyword>
<evidence type="ECO:0000256" key="9">
    <source>
        <dbReference type="SAM" id="Phobius"/>
    </source>
</evidence>
<protein>
    <submittedName>
        <fullName evidence="11">Transporter</fullName>
    </submittedName>
</protein>